<dbReference type="GO" id="GO:0006351">
    <property type="term" value="P:DNA-templated transcription"/>
    <property type="evidence" value="ECO:0007669"/>
    <property type="project" value="TreeGrafter"/>
</dbReference>
<keyword evidence="7" id="KW-1185">Reference proteome</keyword>
<evidence type="ECO:0000313" key="6">
    <source>
        <dbReference type="EMBL" id="RDK05736.1"/>
    </source>
</evidence>
<dbReference type="Pfam" id="PF03466">
    <property type="entry name" value="LysR_substrate"/>
    <property type="match status" value="1"/>
</dbReference>
<dbReference type="InterPro" id="IPR058163">
    <property type="entry name" value="LysR-type_TF_proteobact-type"/>
</dbReference>
<keyword evidence="2" id="KW-0805">Transcription regulation</keyword>
<dbReference type="CDD" id="cd08432">
    <property type="entry name" value="PBP2_GcdR_TrpI_HvrB_AmpR_like"/>
    <property type="match status" value="1"/>
</dbReference>
<evidence type="ECO:0000256" key="2">
    <source>
        <dbReference type="ARBA" id="ARBA00023015"/>
    </source>
</evidence>
<dbReference type="AlphaFoldDB" id="A0A370NJI7"/>
<dbReference type="PANTHER" id="PTHR30537:SF74">
    <property type="entry name" value="HTH-TYPE TRANSCRIPTIONAL REGULATOR TRPI"/>
    <property type="match status" value="1"/>
</dbReference>
<comment type="caution">
    <text evidence="6">The sequence shown here is derived from an EMBL/GenBank/DDBJ whole genome shotgun (WGS) entry which is preliminary data.</text>
</comment>
<feature type="domain" description="HTH lysR-type" evidence="5">
    <location>
        <begin position="14"/>
        <end position="65"/>
    </location>
</feature>
<dbReference type="SUPFAM" id="SSF53850">
    <property type="entry name" value="Periplasmic binding protein-like II"/>
    <property type="match status" value="1"/>
</dbReference>
<proteinExistence type="inferred from homology"/>
<dbReference type="Gene3D" id="1.10.10.10">
    <property type="entry name" value="Winged helix-like DNA-binding domain superfamily/Winged helix DNA-binding domain"/>
    <property type="match status" value="1"/>
</dbReference>
<dbReference type="PROSITE" id="PS50931">
    <property type="entry name" value="HTH_LYSR"/>
    <property type="match status" value="1"/>
</dbReference>
<evidence type="ECO:0000256" key="1">
    <source>
        <dbReference type="ARBA" id="ARBA00009437"/>
    </source>
</evidence>
<dbReference type="InterPro" id="IPR036390">
    <property type="entry name" value="WH_DNA-bd_sf"/>
</dbReference>
<reference evidence="7" key="1">
    <citation type="submission" date="2018-06" db="EMBL/GenBank/DDBJ databases">
        <authorList>
            <person name="Feng T."/>
            <person name="Jeon C.O."/>
        </authorList>
    </citation>
    <scope>NUCLEOTIDE SEQUENCE [LARGE SCALE GENOMIC DNA]</scope>
    <source>
        <strain evidence="7">S23</strain>
    </source>
</reference>
<dbReference type="Pfam" id="PF00126">
    <property type="entry name" value="HTH_1"/>
    <property type="match status" value="1"/>
</dbReference>
<sequence>MSRRDSLPPLNPTRAFEATGRLLSVSKAADELCVTPAAVSRQVRALETFLGVSLFERIRGGLELTPAGARYLSDLMPLFSALRESTEGVMAGAPGRSNVLRIRSPATFAVRWLIPRLASFHRLHQDIDVQLTTGSAPLDFRREDIDAGIQLGDGDWPETHSQRLIPNELIPVAAPSRARRKGWKLERETLLHSLARPEDWTLWLKFAGFSTANTNRGMRYETSLLAYQAAVEGHGVAIAQKALVLKELEEGSLVAPFDMTLDRGGHTYYFAWPSHRPESKSLKAFRQWLAKVVR</sequence>
<comment type="similarity">
    <text evidence="1">Belongs to the LysR transcriptional regulatory family.</text>
</comment>
<dbReference type="InterPro" id="IPR000847">
    <property type="entry name" value="LysR_HTH_N"/>
</dbReference>
<dbReference type="PANTHER" id="PTHR30537">
    <property type="entry name" value="HTH-TYPE TRANSCRIPTIONAL REGULATOR"/>
    <property type="match status" value="1"/>
</dbReference>
<dbReference type="SUPFAM" id="SSF46785">
    <property type="entry name" value="Winged helix' DNA-binding domain"/>
    <property type="match status" value="1"/>
</dbReference>
<evidence type="ECO:0000256" key="4">
    <source>
        <dbReference type="ARBA" id="ARBA00023163"/>
    </source>
</evidence>
<dbReference type="Gene3D" id="3.40.190.10">
    <property type="entry name" value="Periplasmic binding protein-like II"/>
    <property type="match status" value="2"/>
</dbReference>
<dbReference type="EMBL" id="QKWJ01000085">
    <property type="protein sequence ID" value="RDK05736.1"/>
    <property type="molecule type" value="Genomic_DNA"/>
</dbReference>
<protein>
    <submittedName>
        <fullName evidence="6">LysR family transcriptional regulator</fullName>
    </submittedName>
</protein>
<dbReference type="InterPro" id="IPR036388">
    <property type="entry name" value="WH-like_DNA-bd_sf"/>
</dbReference>
<evidence type="ECO:0000256" key="3">
    <source>
        <dbReference type="ARBA" id="ARBA00023125"/>
    </source>
</evidence>
<evidence type="ECO:0000313" key="7">
    <source>
        <dbReference type="Proteomes" id="UP000255165"/>
    </source>
</evidence>
<dbReference type="InterPro" id="IPR005119">
    <property type="entry name" value="LysR_subst-bd"/>
</dbReference>
<dbReference type="PRINTS" id="PR00039">
    <property type="entry name" value="HTHLYSR"/>
</dbReference>
<accession>A0A370NJI7</accession>
<dbReference type="GO" id="GO:0043565">
    <property type="term" value="F:sequence-specific DNA binding"/>
    <property type="evidence" value="ECO:0007669"/>
    <property type="project" value="TreeGrafter"/>
</dbReference>
<evidence type="ECO:0000259" key="5">
    <source>
        <dbReference type="PROSITE" id="PS50931"/>
    </source>
</evidence>
<organism evidence="6 7">
    <name type="scientific">Cupriavidus lacunae</name>
    <dbReference type="NCBI Taxonomy" id="2666307"/>
    <lineage>
        <taxon>Bacteria</taxon>
        <taxon>Pseudomonadati</taxon>
        <taxon>Pseudomonadota</taxon>
        <taxon>Betaproteobacteria</taxon>
        <taxon>Burkholderiales</taxon>
        <taxon>Burkholderiaceae</taxon>
        <taxon>Cupriavidus</taxon>
    </lineage>
</organism>
<dbReference type="GO" id="GO:0003700">
    <property type="term" value="F:DNA-binding transcription factor activity"/>
    <property type="evidence" value="ECO:0007669"/>
    <property type="project" value="InterPro"/>
</dbReference>
<keyword evidence="4" id="KW-0804">Transcription</keyword>
<name>A0A370NJI7_9BURK</name>
<keyword evidence="3" id="KW-0238">DNA-binding</keyword>
<dbReference type="Proteomes" id="UP000255165">
    <property type="component" value="Unassembled WGS sequence"/>
</dbReference>
<dbReference type="RefSeq" id="WP_115215833.1">
    <property type="nucleotide sequence ID" value="NZ_QKWJ01000085.1"/>
</dbReference>
<gene>
    <name evidence="6" type="ORF">DN412_35430</name>
</gene>